<dbReference type="Gene3D" id="1.10.10.10">
    <property type="entry name" value="Winged helix-like DNA-binding domain superfamily/Winged helix DNA-binding domain"/>
    <property type="match status" value="2"/>
</dbReference>
<dbReference type="GO" id="GO:0006308">
    <property type="term" value="P:DNA catabolic process"/>
    <property type="evidence" value="ECO:0007669"/>
    <property type="project" value="UniProtKB-UniRule"/>
</dbReference>
<reference evidence="4" key="2">
    <citation type="submission" date="2017-06" db="EMBL/GenBank/DDBJ databases">
        <title>WGS assembly of Brachypodium distachyon.</title>
        <authorList>
            <consortium name="The International Brachypodium Initiative"/>
            <person name="Lucas S."/>
            <person name="Harmon-Smith M."/>
            <person name="Lail K."/>
            <person name="Tice H."/>
            <person name="Grimwood J."/>
            <person name="Bruce D."/>
            <person name="Barry K."/>
            <person name="Shu S."/>
            <person name="Lindquist E."/>
            <person name="Wang M."/>
            <person name="Pitluck S."/>
            <person name="Vogel J.P."/>
            <person name="Garvin D.F."/>
            <person name="Mockler T.C."/>
            <person name="Schmutz J."/>
            <person name="Rokhsar D."/>
            <person name="Bevan M.W."/>
        </authorList>
    </citation>
    <scope>NUCLEOTIDE SEQUENCE</scope>
    <source>
        <strain evidence="4">Bd21</strain>
    </source>
</reference>
<keyword evidence="1" id="KW-0460">Magnesium</keyword>
<protein>
    <recommendedName>
        <fullName evidence="1">Crossover junction endonuclease MUS81</fullName>
        <ecNumber evidence="1">3.1.22.-</ecNumber>
    </recommendedName>
</protein>
<keyword evidence="1" id="KW-0540">Nuclease</keyword>
<keyword evidence="1" id="KW-0255">Endonuclease</keyword>
<keyword evidence="1" id="KW-0479">Metal-binding</keyword>
<proteinExistence type="inferred from homology"/>
<dbReference type="GO" id="GO:0005634">
    <property type="term" value="C:nucleus"/>
    <property type="evidence" value="ECO:0007669"/>
    <property type="project" value="UniProtKB-SubCell"/>
</dbReference>
<evidence type="ECO:0000313" key="6">
    <source>
        <dbReference type="Proteomes" id="UP000008810"/>
    </source>
</evidence>
<dbReference type="InterPro" id="IPR036388">
    <property type="entry name" value="WH-like_DNA-bd_sf"/>
</dbReference>
<dbReference type="OrthoDB" id="5963188at2759"/>
<evidence type="ECO:0000259" key="3">
    <source>
        <dbReference type="Pfam" id="PF21136"/>
    </source>
</evidence>
<keyword evidence="6" id="KW-1185">Reference proteome</keyword>
<comment type="function">
    <text evidence="1">Interacts with EME1 to form a DNA structure-specific endonuclease with substrate preference for branched DNA structures with a 5'-end at the branch nick. Typical substrates include 3'-flap structures, D-loops, replication forks and nicked Holliday junctions. May be required in mitosis for the processing of stalled or collapsed replication fork intermediates. May be required in meiosis for the repair of meiosis-specific double strand breaks subsequent to single-end invasion (SEI).</text>
</comment>
<dbReference type="KEGG" id="bdi:100833052"/>
<comment type="cofactor">
    <cofactor evidence="1">
        <name>Mg(2+)</name>
        <dbReference type="ChEBI" id="CHEBI:18420"/>
    </cofactor>
</comment>
<reference evidence="4 5" key="1">
    <citation type="journal article" date="2010" name="Nature">
        <title>Genome sequencing and analysis of the model grass Brachypodium distachyon.</title>
        <authorList>
            <consortium name="International Brachypodium Initiative"/>
        </authorList>
    </citation>
    <scope>NUCLEOTIDE SEQUENCE [LARGE SCALE GENOMIC DNA]</scope>
    <source>
        <strain evidence="4">Bd21</strain>
        <strain evidence="5">cv. Bd21</strain>
    </source>
</reference>
<evidence type="ECO:0000256" key="2">
    <source>
        <dbReference type="SAM" id="MobiDB-lite"/>
    </source>
</evidence>
<dbReference type="Pfam" id="PF21136">
    <property type="entry name" value="WHD_MUS81"/>
    <property type="match status" value="1"/>
</dbReference>
<reference evidence="5" key="3">
    <citation type="submission" date="2018-08" db="UniProtKB">
        <authorList>
            <consortium name="EnsemblPlants"/>
        </authorList>
    </citation>
    <scope>IDENTIFICATION</scope>
    <source>
        <strain evidence="5">cv. Bd21</strain>
    </source>
</reference>
<dbReference type="EC" id="3.1.22.-" evidence="1"/>
<comment type="subunit">
    <text evidence="1">Interacts with EME1.</text>
</comment>
<dbReference type="PANTHER" id="PTHR13451:SF0">
    <property type="entry name" value="CROSSOVER JUNCTION ENDONUCLEASE MUS81"/>
    <property type="match status" value="1"/>
</dbReference>
<dbReference type="GO" id="GO:0008821">
    <property type="term" value="F:crossover junction DNA endonuclease activity"/>
    <property type="evidence" value="ECO:0007669"/>
    <property type="project" value="UniProtKB-UniRule"/>
</dbReference>
<dbReference type="InterPro" id="IPR033309">
    <property type="entry name" value="Mus81"/>
</dbReference>
<comment type="similarity">
    <text evidence="1">Belongs to the XPF family.</text>
</comment>
<dbReference type="RefSeq" id="XP_010232819.1">
    <property type="nucleotide sequence ID" value="XM_010234517.3"/>
</dbReference>
<dbReference type="GO" id="GO:0046872">
    <property type="term" value="F:metal ion binding"/>
    <property type="evidence" value="ECO:0007669"/>
    <property type="project" value="UniProtKB-UniRule"/>
</dbReference>
<feature type="domain" description="MUS81 winged helix" evidence="3">
    <location>
        <begin position="44"/>
        <end position="77"/>
    </location>
</feature>
<dbReference type="EMBL" id="CM000881">
    <property type="protein sequence ID" value="PNT73601.1"/>
    <property type="molecule type" value="Genomic_DNA"/>
</dbReference>
<dbReference type="GO" id="GO:0000727">
    <property type="term" value="P:double-strand break repair via break-induced replication"/>
    <property type="evidence" value="ECO:0007669"/>
    <property type="project" value="UniProtKB-UniRule"/>
</dbReference>
<dbReference type="EnsemblPlants" id="PNT73602">
    <property type="protein sequence ID" value="PNT73602"/>
    <property type="gene ID" value="BRADI_2g60755v3"/>
</dbReference>
<feature type="compositionally biased region" description="Basic and acidic residues" evidence="2">
    <location>
        <begin position="108"/>
        <end position="119"/>
    </location>
</feature>
<keyword evidence="1" id="KW-0234">DNA repair</keyword>
<dbReference type="Gramene" id="PNT73602">
    <property type="protein sequence ID" value="PNT73602"/>
    <property type="gene ID" value="BRADI_2g60755v3"/>
</dbReference>
<dbReference type="EnsemblPlants" id="PNT73601">
    <property type="protein sequence ID" value="PNT73601"/>
    <property type="gene ID" value="BRADI_2g60755v3"/>
</dbReference>
<keyword evidence="1" id="KW-0233">DNA recombination</keyword>
<evidence type="ECO:0000256" key="1">
    <source>
        <dbReference type="RuleBase" id="RU369042"/>
    </source>
</evidence>
<dbReference type="AlphaFoldDB" id="A0A2K2DH48"/>
<feature type="region of interest" description="Disordered" evidence="2">
    <location>
        <begin position="88"/>
        <end position="119"/>
    </location>
</feature>
<comment type="subcellular location">
    <subcellularLocation>
        <location evidence="1">Nucleus</location>
    </subcellularLocation>
</comment>
<dbReference type="EMBL" id="CM000881">
    <property type="protein sequence ID" value="PNT73602.1"/>
    <property type="molecule type" value="Genomic_DNA"/>
</dbReference>
<keyword evidence="1" id="KW-0539">Nucleus</keyword>
<dbReference type="CDD" id="cd21036">
    <property type="entry name" value="WH_MUS81"/>
    <property type="match status" value="1"/>
</dbReference>
<dbReference type="GeneID" id="100833052"/>
<evidence type="ECO:0000313" key="4">
    <source>
        <dbReference type="EMBL" id="PNT73602.1"/>
    </source>
</evidence>
<keyword evidence="1" id="KW-0227">DNA damage</keyword>
<accession>A0A2K2DH48</accession>
<dbReference type="PANTHER" id="PTHR13451">
    <property type="entry name" value="CLASS II CROSSOVER JUNCTION ENDONUCLEASE MUS81"/>
    <property type="match status" value="1"/>
</dbReference>
<gene>
    <name evidence="5" type="primary">LOC100833052</name>
    <name evidence="4" type="ORF">BRADI_2g60755v3</name>
</gene>
<organism evidence="4">
    <name type="scientific">Brachypodium distachyon</name>
    <name type="common">Purple false brome</name>
    <name type="synonym">Trachynia distachya</name>
    <dbReference type="NCBI Taxonomy" id="15368"/>
    <lineage>
        <taxon>Eukaryota</taxon>
        <taxon>Viridiplantae</taxon>
        <taxon>Streptophyta</taxon>
        <taxon>Embryophyta</taxon>
        <taxon>Tracheophyta</taxon>
        <taxon>Spermatophyta</taxon>
        <taxon>Magnoliopsida</taxon>
        <taxon>Liliopsida</taxon>
        <taxon>Poales</taxon>
        <taxon>Poaceae</taxon>
        <taxon>BOP clade</taxon>
        <taxon>Pooideae</taxon>
        <taxon>Stipodae</taxon>
        <taxon>Brachypodieae</taxon>
        <taxon>Brachypodium</taxon>
    </lineage>
</organism>
<keyword evidence="1" id="KW-0378">Hydrolase</keyword>
<dbReference type="GO" id="GO:0048476">
    <property type="term" value="C:Holliday junction resolvase complex"/>
    <property type="evidence" value="ECO:0007669"/>
    <property type="project" value="UniProtKB-UniRule"/>
</dbReference>
<dbReference type="Proteomes" id="UP000008810">
    <property type="component" value="Chromosome 2"/>
</dbReference>
<dbReference type="ExpressionAtlas" id="A0A2K2DH48">
    <property type="expression patterns" value="baseline"/>
</dbReference>
<dbReference type="Gramene" id="PNT73601">
    <property type="protein sequence ID" value="PNT73601"/>
    <property type="gene ID" value="BRADI_2g60755v3"/>
</dbReference>
<dbReference type="InterPro" id="IPR047417">
    <property type="entry name" value="WHD_MUS81"/>
</dbReference>
<sequence>MKDSFPGSIPGKKRRRTKCYVPQKNSASYAILITLYRTNPGCSQNDYYTGWSCMKTLLSNALVVKWSNPAKYRLTEEVEKLLSIVSARSGSAAKEISLSDSDSDSDSDELHEGNKPLIG</sequence>
<evidence type="ECO:0000313" key="5">
    <source>
        <dbReference type="EnsemblPlants" id="PNT73601"/>
    </source>
</evidence>
<name>A0A2K2DH48_BRADI</name>
<dbReference type="GO" id="GO:0003677">
    <property type="term" value="F:DNA binding"/>
    <property type="evidence" value="ECO:0007669"/>
    <property type="project" value="UniProtKB-UniRule"/>
</dbReference>